<keyword evidence="1" id="KW-0472">Membrane</keyword>
<keyword evidence="1" id="KW-1133">Transmembrane helix</keyword>
<comment type="caution">
    <text evidence="2">The sequence shown here is derived from an EMBL/GenBank/DDBJ whole genome shotgun (WGS) entry which is preliminary data.</text>
</comment>
<keyword evidence="1" id="KW-0812">Transmembrane</keyword>
<proteinExistence type="predicted"/>
<dbReference type="Proteomes" id="UP001189122">
    <property type="component" value="Unassembled WGS sequence"/>
</dbReference>
<organism evidence="2 3">
    <name type="scientific">Spirodela intermedia</name>
    <name type="common">Intermediate duckweed</name>
    <dbReference type="NCBI Taxonomy" id="51605"/>
    <lineage>
        <taxon>Eukaryota</taxon>
        <taxon>Viridiplantae</taxon>
        <taxon>Streptophyta</taxon>
        <taxon>Embryophyta</taxon>
        <taxon>Tracheophyta</taxon>
        <taxon>Spermatophyta</taxon>
        <taxon>Magnoliopsida</taxon>
        <taxon>Liliopsida</taxon>
        <taxon>Araceae</taxon>
        <taxon>Lemnoideae</taxon>
        <taxon>Spirodela</taxon>
    </lineage>
</organism>
<name>A0ABN7E9I8_SPIIN</name>
<dbReference type="EMBL" id="CACRZD030000120">
    <property type="protein sequence ID" value="CAA6674540.1"/>
    <property type="molecule type" value="Genomic_DNA"/>
</dbReference>
<evidence type="ECO:0000256" key="1">
    <source>
        <dbReference type="SAM" id="Phobius"/>
    </source>
</evidence>
<reference evidence="3" key="1">
    <citation type="journal article" date="2020" name="Sci. Rep.">
        <title>Chromosome-scale genome assembly for the duckweed Spirodela intermedia, integrating cytogenetic maps, PacBio and Oxford Nanopore libraries.</title>
        <authorList>
            <person name="Hoang P.T.N."/>
            <person name="Fiebig A."/>
            <person name="Novak P."/>
            <person name="Macas J."/>
            <person name="Cao H.X."/>
            <person name="Stepanenko A."/>
            <person name="Chen G."/>
            <person name="Borisjuk N."/>
            <person name="Scholz U."/>
            <person name="Schubert I."/>
        </authorList>
    </citation>
    <scope>NUCLEOTIDE SEQUENCE [LARGE SCALE GENOMIC DNA]</scope>
</reference>
<evidence type="ECO:0000313" key="2">
    <source>
        <dbReference type="EMBL" id="CAA6674540.1"/>
    </source>
</evidence>
<feature type="transmembrane region" description="Helical" evidence="1">
    <location>
        <begin position="38"/>
        <end position="56"/>
    </location>
</feature>
<sequence length="114" mass="11993">MSFVFPAHAGPEKAVRVLADANSTAAAAMSRRRTAAAGVARVLLVCCTIVLTLPLIRNGNFHHPISKKTVLAPGSSTSKARRAWTDRGTCVPLPFHVTGGQPTVGQVVVAHGWQ</sequence>
<accession>A0ABN7E9I8</accession>
<gene>
    <name evidence="2" type="ORF">SI7747_UN020898</name>
</gene>
<keyword evidence="3" id="KW-1185">Reference proteome</keyword>
<evidence type="ECO:0000313" key="3">
    <source>
        <dbReference type="Proteomes" id="UP001189122"/>
    </source>
</evidence>
<protein>
    <submittedName>
        <fullName evidence="2">Uncharacterized protein</fullName>
    </submittedName>
</protein>